<gene>
    <name evidence="1" type="ORF">MNBD_GAMMA20-2547</name>
</gene>
<reference evidence="1" key="1">
    <citation type="submission" date="2018-06" db="EMBL/GenBank/DDBJ databases">
        <authorList>
            <person name="Zhirakovskaya E."/>
        </authorList>
    </citation>
    <scope>NUCLEOTIDE SEQUENCE</scope>
</reference>
<sequence length="190" mass="21798">MAAFELPQVQFLHIIEGCERDLRQRTYPSFYAELEVYCQHVAGALQQLTAKICGFQQYETLNYARKLGTAIQQLSRILRNIHRDTRVGKSTRPRMRCRNRVFHKKTSFNRATAITCRACWRLCRAGLEATAGTGSRQAAIQPVSCAQFIALLKKRRKNNDRTLNQQLNEQISLSPLHKLRSAWPHSIAGE</sequence>
<dbReference type="EMBL" id="UOFU01000181">
    <property type="protein sequence ID" value="VAW99750.1"/>
    <property type="molecule type" value="Genomic_DNA"/>
</dbReference>
<evidence type="ECO:0000313" key="1">
    <source>
        <dbReference type="EMBL" id="VAW99750.1"/>
    </source>
</evidence>
<organism evidence="1">
    <name type="scientific">hydrothermal vent metagenome</name>
    <dbReference type="NCBI Taxonomy" id="652676"/>
    <lineage>
        <taxon>unclassified sequences</taxon>
        <taxon>metagenomes</taxon>
        <taxon>ecological metagenomes</taxon>
    </lineage>
</organism>
<accession>A0A3B1ADP3</accession>
<proteinExistence type="predicted"/>
<dbReference type="InterPro" id="IPR008949">
    <property type="entry name" value="Isoprenoid_synthase_dom_sf"/>
</dbReference>
<dbReference type="AlphaFoldDB" id="A0A3B1ADP3"/>
<dbReference type="Gene3D" id="1.10.600.10">
    <property type="entry name" value="Farnesyl Diphosphate Synthase"/>
    <property type="match status" value="1"/>
</dbReference>
<dbReference type="Pfam" id="PF00494">
    <property type="entry name" value="SQS_PSY"/>
    <property type="match status" value="1"/>
</dbReference>
<name>A0A3B1ADP3_9ZZZZ</name>
<dbReference type="GO" id="GO:0016765">
    <property type="term" value="F:transferase activity, transferring alkyl or aryl (other than methyl) groups"/>
    <property type="evidence" value="ECO:0007669"/>
    <property type="project" value="UniProtKB-ARBA"/>
</dbReference>
<dbReference type="PANTHER" id="PTHR31480">
    <property type="entry name" value="BIFUNCTIONAL LYCOPENE CYCLASE/PHYTOENE SYNTHASE"/>
    <property type="match status" value="1"/>
</dbReference>
<dbReference type="InterPro" id="IPR002060">
    <property type="entry name" value="Squ/phyt_synthse"/>
</dbReference>
<dbReference type="SUPFAM" id="SSF48576">
    <property type="entry name" value="Terpenoid synthases"/>
    <property type="match status" value="1"/>
</dbReference>
<protein>
    <submittedName>
        <fullName evidence="1">Uncharacterized protein</fullName>
    </submittedName>
</protein>